<keyword evidence="1" id="KW-0808">Transferase</keyword>
<dbReference type="EMBL" id="OANS01000001">
    <property type="protein sequence ID" value="SNX27799.1"/>
    <property type="molecule type" value="Genomic_DNA"/>
</dbReference>
<protein>
    <submittedName>
        <fullName evidence="3">PTS system, ascorbate-specific IIA component</fullName>
    </submittedName>
</protein>
<dbReference type="AlphaFoldDB" id="A0A240DX77"/>
<dbReference type="Proteomes" id="UP000218069">
    <property type="component" value="Unassembled WGS sequence"/>
</dbReference>
<organism evidence="3 4">
    <name type="scientific">Polynucleobacter meluiroseus</name>
    <dbReference type="NCBI Taxonomy" id="1938814"/>
    <lineage>
        <taxon>Bacteria</taxon>
        <taxon>Pseudomonadati</taxon>
        <taxon>Pseudomonadota</taxon>
        <taxon>Betaproteobacteria</taxon>
        <taxon>Burkholderiales</taxon>
        <taxon>Burkholderiaceae</taxon>
        <taxon>Polynucleobacter</taxon>
    </lineage>
</organism>
<sequence length="143" mass="14918">MTGIVIVAHTPLASAMLGFVEHTFGVMPEGVRAVDVPAHEDTKVSFERVLEAAKGVNAGAGILILTDVMGATPANVASKLMGLGADANFRAPVNVLAGVNLPMLMRCVSHRHEELEVLTQKALQGGEQGIARLGTQIPEAISK</sequence>
<dbReference type="PROSITE" id="PS51096">
    <property type="entry name" value="PTS_EIIA_TYPE_4"/>
    <property type="match status" value="1"/>
</dbReference>
<dbReference type="GO" id="GO:0009401">
    <property type="term" value="P:phosphoenolpyruvate-dependent sugar phosphotransferase system"/>
    <property type="evidence" value="ECO:0007669"/>
    <property type="project" value="InterPro"/>
</dbReference>
<dbReference type="Gene3D" id="3.40.50.510">
    <property type="entry name" value="Phosphotransferase system, mannose-type IIA component"/>
    <property type="match status" value="1"/>
</dbReference>
<proteinExistence type="predicted"/>
<keyword evidence="4" id="KW-1185">Reference proteome</keyword>
<dbReference type="PANTHER" id="PTHR33799">
    <property type="entry name" value="PTS PERMEASE-RELATED-RELATED"/>
    <property type="match status" value="1"/>
</dbReference>
<evidence type="ECO:0000256" key="1">
    <source>
        <dbReference type="ARBA" id="ARBA00022679"/>
    </source>
</evidence>
<dbReference type="PANTHER" id="PTHR33799:SF1">
    <property type="entry name" value="PTS SYSTEM MANNOSE-SPECIFIC EIIAB COMPONENT-RELATED"/>
    <property type="match status" value="1"/>
</dbReference>
<dbReference type="InterPro" id="IPR004701">
    <property type="entry name" value="PTS_EIIA_man-typ"/>
</dbReference>
<reference evidence="4" key="1">
    <citation type="submission" date="2017-08" db="EMBL/GenBank/DDBJ databases">
        <authorList>
            <person name="Varghese N."/>
            <person name="Submissions S."/>
        </authorList>
    </citation>
    <scope>NUCLEOTIDE SEQUENCE [LARGE SCALE GENOMIC DNA]</scope>
    <source>
        <strain evidence="4">AP-Melu-1000-B4</strain>
    </source>
</reference>
<accession>A0A240DX77</accession>
<dbReference type="InterPro" id="IPR036662">
    <property type="entry name" value="PTS_EIIA_man-typ_sf"/>
</dbReference>
<dbReference type="RefSeq" id="WP_096671921.1">
    <property type="nucleotide sequence ID" value="NZ_OANS01000001.1"/>
</dbReference>
<dbReference type="Pfam" id="PF03610">
    <property type="entry name" value="EIIA-man"/>
    <property type="match status" value="1"/>
</dbReference>
<name>A0A240DX77_9BURK</name>
<evidence type="ECO:0000259" key="2">
    <source>
        <dbReference type="PROSITE" id="PS51096"/>
    </source>
</evidence>
<evidence type="ECO:0000313" key="3">
    <source>
        <dbReference type="EMBL" id="SNX27799.1"/>
    </source>
</evidence>
<gene>
    <name evidence="3" type="ORF">SAMN06295945_0115</name>
</gene>
<dbReference type="GO" id="GO:0016020">
    <property type="term" value="C:membrane"/>
    <property type="evidence" value="ECO:0007669"/>
    <property type="project" value="InterPro"/>
</dbReference>
<dbReference type="OrthoDB" id="8795346at2"/>
<dbReference type="InterPro" id="IPR051471">
    <property type="entry name" value="Bacterial_PTS_sugar_comp"/>
</dbReference>
<dbReference type="GO" id="GO:0016740">
    <property type="term" value="F:transferase activity"/>
    <property type="evidence" value="ECO:0007669"/>
    <property type="project" value="UniProtKB-KW"/>
</dbReference>
<feature type="domain" description="PTS EIIA type-4" evidence="2">
    <location>
        <begin position="1"/>
        <end position="130"/>
    </location>
</feature>
<dbReference type="SUPFAM" id="SSF53062">
    <property type="entry name" value="PTS system fructose IIA component-like"/>
    <property type="match status" value="1"/>
</dbReference>
<evidence type="ECO:0000313" key="4">
    <source>
        <dbReference type="Proteomes" id="UP000218069"/>
    </source>
</evidence>